<organism evidence="1 2">
    <name type="scientific">Pleuronectes platessa</name>
    <name type="common">European plaice</name>
    <dbReference type="NCBI Taxonomy" id="8262"/>
    <lineage>
        <taxon>Eukaryota</taxon>
        <taxon>Metazoa</taxon>
        <taxon>Chordata</taxon>
        <taxon>Craniata</taxon>
        <taxon>Vertebrata</taxon>
        <taxon>Euteleostomi</taxon>
        <taxon>Actinopterygii</taxon>
        <taxon>Neopterygii</taxon>
        <taxon>Teleostei</taxon>
        <taxon>Neoteleostei</taxon>
        <taxon>Acanthomorphata</taxon>
        <taxon>Carangaria</taxon>
        <taxon>Pleuronectiformes</taxon>
        <taxon>Pleuronectoidei</taxon>
        <taxon>Pleuronectidae</taxon>
        <taxon>Pleuronectes</taxon>
    </lineage>
</organism>
<dbReference type="EMBL" id="CADEAL010000681">
    <property type="protein sequence ID" value="CAB1423797.1"/>
    <property type="molecule type" value="Genomic_DNA"/>
</dbReference>
<evidence type="ECO:0000313" key="2">
    <source>
        <dbReference type="Proteomes" id="UP001153269"/>
    </source>
</evidence>
<name>A0A9N7YES7_PLEPL</name>
<accession>A0A9N7YES7</accession>
<dbReference type="AlphaFoldDB" id="A0A9N7YES7"/>
<reference evidence="1" key="1">
    <citation type="submission" date="2020-03" db="EMBL/GenBank/DDBJ databases">
        <authorList>
            <person name="Weist P."/>
        </authorList>
    </citation>
    <scope>NUCLEOTIDE SEQUENCE</scope>
</reference>
<protein>
    <submittedName>
        <fullName evidence="1">Uncharacterized protein</fullName>
    </submittedName>
</protein>
<proteinExistence type="predicted"/>
<comment type="caution">
    <text evidence="1">The sequence shown here is derived from an EMBL/GenBank/DDBJ whole genome shotgun (WGS) entry which is preliminary data.</text>
</comment>
<keyword evidence="2" id="KW-1185">Reference proteome</keyword>
<dbReference type="Proteomes" id="UP001153269">
    <property type="component" value="Unassembled WGS sequence"/>
</dbReference>
<gene>
    <name evidence="1" type="ORF">PLEPLA_LOCUS11718</name>
</gene>
<sequence>MRIVDETLSTVKTLLLLQQEDSLPKVWLFKDMSSLHCPPIEEVIEMMLREERSGAPAHTRPQSGRVTILLAAEVCGSLPQSPCLSRFNLAARSLVHRSHGGRMRHSPHFHSACHPAGRTYEATAVSGQLYVNPPFHGKELPGIRCKKPSMNNECGVVPQSSFLLLIGFEEEKKEEQRNSMSAVESLLTTAHLQNLHWLPVPQPIQFKIVLLTHKAPQNQTVPHTTLRSSEVNLWDFPCFYT</sequence>
<evidence type="ECO:0000313" key="1">
    <source>
        <dbReference type="EMBL" id="CAB1423797.1"/>
    </source>
</evidence>